<dbReference type="GO" id="GO:0005524">
    <property type="term" value="F:ATP binding"/>
    <property type="evidence" value="ECO:0007669"/>
    <property type="project" value="UniProtKB-KW"/>
</dbReference>
<dbReference type="Gene3D" id="3.30.470.160">
    <property type="entry name" value="Inositol polyphosphate kinase"/>
    <property type="match status" value="1"/>
</dbReference>
<dbReference type="InterPro" id="IPR005522">
    <property type="entry name" value="IPK"/>
</dbReference>
<name>A0A3M6TER5_POCDA</name>
<dbReference type="GO" id="GO:0008440">
    <property type="term" value="F:inositol-1,4,5-trisphosphate 3-kinase activity"/>
    <property type="evidence" value="ECO:0007669"/>
    <property type="project" value="TreeGrafter"/>
</dbReference>
<keyword evidence="5" id="KW-0067">ATP-binding</keyword>
<evidence type="ECO:0000256" key="7">
    <source>
        <dbReference type="ARBA" id="ARBA00036525"/>
    </source>
</evidence>
<comment type="catalytic activity">
    <reaction evidence="6">
        <text>1D-myo-inositol 1,4,5-trisphosphate + 2 ATP = 1D-myo-inositol 1,3,4,5,6-pentakisphosphate + 2 ADP + 2 H(+)</text>
        <dbReference type="Rhea" id="RHEA:32359"/>
        <dbReference type="ChEBI" id="CHEBI:15378"/>
        <dbReference type="ChEBI" id="CHEBI:30616"/>
        <dbReference type="ChEBI" id="CHEBI:57733"/>
        <dbReference type="ChEBI" id="CHEBI:203600"/>
        <dbReference type="ChEBI" id="CHEBI:456216"/>
        <dbReference type="EC" id="2.7.1.151"/>
    </reaction>
</comment>
<dbReference type="InterPro" id="IPR038286">
    <property type="entry name" value="IPK_sf"/>
</dbReference>
<dbReference type="GO" id="GO:0047326">
    <property type="term" value="F:inositol-1,3,4,6-tetrakisphosphate 5-kinase activity"/>
    <property type="evidence" value="ECO:0007669"/>
    <property type="project" value="RHEA"/>
</dbReference>
<keyword evidence="4 8" id="KW-0418">Kinase</keyword>
<evidence type="ECO:0000256" key="4">
    <source>
        <dbReference type="ARBA" id="ARBA00022777"/>
    </source>
</evidence>
<comment type="similarity">
    <text evidence="1 8">Belongs to the inositol phosphokinase (IPK) family.</text>
</comment>
<sequence length="320" mass="37314">MGMSRNVEECCVTSHPTLKETTLSHRMATENSHAAHTLKPYPYQVAGHAAQGALKLTDDGCVLKPVQRPPKGMREVVFYDTVFNQSEKREEILQLRRLLPFYHGIVEIDTSKYLKLENITNKFDLPCVMDIKMGRVTWEDNADETFKERRQKKWPLREVTGFSILGFMVYNHQKCCHEHYDREWCQKLSTVQDAEKCFHQYFGGVQFDMTSDILGQLLTNLMDIKQWFTTQRLFRFIASSILIVYETNCSRKLGKHQKSHEQSETVENMHQRSPTNLLVDTKIIDTAHVFPSTDIDDNYLFGLENLISIFEKCRQEYAVN</sequence>
<evidence type="ECO:0000256" key="3">
    <source>
        <dbReference type="ARBA" id="ARBA00022741"/>
    </source>
</evidence>
<keyword evidence="3" id="KW-0547">Nucleotide-binding</keyword>
<reference evidence="9 10" key="1">
    <citation type="journal article" date="2018" name="Sci. Rep.">
        <title>Comparative analysis of the Pocillopora damicornis genome highlights role of immune system in coral evolution.</title>
        <authorList>
            <person name="Cunning R."/>
            <person name="Bay R.A."/>
            <person name="Gillette P."/>
            <person name="Baker A.C."/>
            <person name="Traylor-Knowles N."/>
        </authorList>
    </citation>
    <scope>NUCLEOTIDE SEQUENCE [LARGE SCALE GENOMIC DNA]</scope>
    <source>
        <strain evidence="9">RSMAS</strain>
        <tissue evidence="9">Whole animal</tissue>
    </source>
</reference>
<evidence type="ECO:0000256" key="6">
    <source>
        <dbReference type="ARBA" id="ARBA00036164"/>
    </source>
</evidence>
<dbReference type="AlphaFoldDB" id="A0A3M6TER5"/>
<protein>
    <recommendedName>
        <fullName evidence="8">Kinase</fullName>
        <ecNumber evidence="8">2.7.-.-</ecNumber>
    </recommendedName>
</protein>
<gene>
    <name evidence="9" type="ORF">pdam_00007163</name>
</gene>
<keyword evidence="2 8" id="KW-0808">Transferase</keyword>
<dbReference type="STRING" id="46731.A0A3M6TER5"/>
<keyword evidence="10" id="KW-1185">Reference proteome</keyword>
<evidence type="ECO:0000313" key="10">
    <source>
        <dbReference type="Proteomes" id="UP000275408"/>
    </source>
</evidence>
<dbReference type="PANTHER" id="PTHR12400">
    <property type="entry name" value="INOSITOL POLYPHOSPHATE KINASE"/>
    <property type="match status" value="1"/>
</dbReference>
<evidence type="ECO:0000313" key="9">
    <source>
        <dbReference type="EMBL" id="RMX39799.1"/>
    </source>
</evidence>
<accession>A0A3M6TER5</accession>
<dbReference type="SUPFAM" id="SSF56104">
    <property type="entry name" value="SAICAR synthase-like"/>
    <property type="match status" value="1"/>
</dbReference>
<dbReference type="GO" id="GO:0032958">
    <property type="term" value="P:inositol phosphate biosynthetic process"/>
    <property type="evidence" value="ECO:0007669"/>
    <property type="project" value="InterPro"/>
</dbReference>
<dbReference type="GO" id="GO:0005634">
    <property type="term" value="C:nucleus"/>
    <property type="evidence" value="ECO:0007669"/>
    <property type="project" value="TreeGrafter"/>
</dbReference>
<evidence type="ECO:0000256" key="2">
    <source>
        <dbReference type="ARBA" id="ARBA00022679"/>
    </source>
</evidence>
<evidence type="ECO:0000256" key="5">
    <source>
        <dbReference type="ARBA" id="ARBA00022840"/>
    </source>
</evidence>
<comment type="catalytic activity">
    <reaction evidence="7">
        <text>1D-myo-inositol 1,3,4,6-tetrakisphosphate + ATP = 1D-myo-inositol 1,3,4,5,6-pentakisphosphate + ADP + H(+)</text>
        <dbReference type="Rhea" id="RHEA:12717"/>
        <dbReference type="ChEBI" id="CHEBI:15378"/>
        <dbReference type="ChEBI" id="CHEBI:30616"/>
        <dbReference type="ChEBI" id="CHEBI:57660"/>
        <dbReference type="ChEBI" id="CHEBI:57733"/>
        <dbReference type="ChEBI" id="CHEBI:456216"/>
        <dbReference type="EC" id="2.7.1.140"/>
    </reaction>
</comment>
<comment type="caution">
    <text evidence="9">The sequence shown here is derived from an EMBL/GenBank/DDBJ whole genome shotgun (WGS) entry which is preliminary data.</text>
</comment>
<proteinExistence type="inferred from homology"/>
<organism evidence="9 10">
    <name type="scientific">Pocillopora damicornis</name>
    <name type="common">Cauliflower coral</name>
    <name type="synonym">Millepora damicornis</name>
    <dbReference type="NCBI Taxonomy" id="46731"/>
    <lineage>
        <taxon>Eukaryota</taxon>
        <taxon>Metazoa</taxon>
        <taxon>Cnidaria</taxon>
        <taxon>Anthozoa</taxon>
        <taxon>Hexacorallia</taxon>
        <taxon>Scleractinia</taxon>
        <taxon>Astrocoeniina</taxon>
        <taxon>Pocilloporidae</taxon>
        <taxon>Pocillopora</taxon>
    </lineage>
</organism>
<dbReference type="OrthoDB" id="338650at2759"/>
<dbReference type="EMBL" id="RCHS01003782">
    <property type="protein sequence ID" value="RMX39799.1"/>
    <property type="molecule type" value="Genomic_DNA"/>
</dbReference>
<dbReference type="GO" id="GO:0005737">
    <property type="term" value="C:cytoplasm"/>
    <property type="evidence" value="ECO:0007669"/>
    <property type="project" value="TreeGrafter"/>
</dbReference>
<dbReference type="Pfam" id="PF03770">
    <property type="entry name" value="IPK"/>
    <property type="match status" value="1"/>
</dbReference>
<dbReference type="PANTHER" id="PTHR12400:SF51">
    <property type="entry name" value="INOSITOL POLYPHOSPHATE MULTIKINASE"/>
    <property type="match status" value="1"/>
</dbReference>
<dbReference type="EC" id="2.7.-.-" evidence="8"/>
<dbReference type="Proteomes" id="UP000275408">
    <property type="component" value="Unassembled WGS sequence"/>
</dbReference>
<evidence type="ECO:0000256" key="1">
    <source>
        <dbReference type="ARBA" id="ARBA00007374"/>
    </source>
</evidence>
<evidence type="ECO:0000256" key="8">
    <source>
        <dbReference type="RuleBase" id="RU363090"/>
    </source>
</evidence>